<dbReference type="Gene3D" id="3.40.50.620">
    <property type="entry name" value="HUPs"/>
    <property type="match status" value="1"/>
</dbReference>
<keyword evidence="4" id="KW-0378">Hydrolase</keyword>
<dbReference type="Gene3D" id="3.90.79.10">
    <property type="entry name" value="Nucleoside Triphosphate Pyrophosphohydrolase"/>
    <property type="match status" value="1"/>
</dbReference>
<evidence type="ECO:0000259" key="3">
    <source>
        <dbReference type="PROSITE" id="PS51462"/>
    </source>
</evidence>
<dbReference type="PANTHER" id="PTHR21342:SF0">
    <property type="entry name" value="BIFUNCTIONAL NMN ADENYLYLTRANSFERASE_NUDIX HYDROLASE"/>
    <property type="match status" value="1"/>
</dbReference>
<proteinExistence type="predicted"/>
<dbReference type="InterPro" id="IPR000086">
    <property type="entry name" value="NUDIX_hydrolase_dom"/>
</dbReference>
<evidence type="ECO:0000313" key="5">
    <source>
        <dbReference type="Proteomes" id="UP000048926"/>
    </source>
</evidence>
<dbReference type="InterPro" id="IPR014729">
    <property type="entry name" value="Rossmann-like_a/b/a_fold"/>
</dbReference>
<evidence type="ECO:0000256" key="2">
    <source>
        <dbReference type="ARBA" id="ARBA00022695"/>
    </source>
</evidence>
<dbReference type="InterPro" id="IPR015797">
    <property type="entry name" value="NUDIX_hydrolase-like_dom_sf"/>
</dbReference>
<reference evidence="5" key="1">
    <citation type="submission" date="2015-07" db="EMBL/GenBank/DDBJ databases">
        <authorList>
            <person name="Rodrigo-Torres Lidia"/>
            <person name="Arahal R.David."/>
        </authorList>
    </citation>
    <scope>NUCLEOTIDE SEQUENCE [LARGE SCALE GENOMIC DNA]</scope>
    <source>
        <strain evidence="5">CECT 4801</strain>
    </source>
</reference>
<dbReference type="PANTHER" id="PTHR21342">
    <property type="entry name" value="PHOSPHOPANTETHEINE ADENYLYLTRANSFERASE"/>
    <property type="match status" value="1"/>
</dbReference>
<dbReference type="Pfam" id="PF01467">
    <property type="entry name" value="CTP_transf_like"/>
    <property type="match status" value="1"/>
</dbReference>
<protein>
    <submittedName>
        <fullName evidence="4">Bifunctional NMN adenylyltransferase/Nudix hydrolase</fullName>
    </submittedName>
</protein>
<dbReference type="Proteomes" id="UP000048926">
    <property type="component" value="Unassembled WGS sequence"/>
</dbReference>
<dbReference type="STRING" id="187304.B0E33_01095"/>
<name>A0A0M6XW85_9HYPH</name>
<accession>A0A0M6XW85</accession>
<organism evidence="4 5">
    <name type="scientific">Roseibium aggregatum</name>
    <dbReference type="NCBI Taxonomy" id="187304"/>
    <lineage>
        <taxon>Bacteria</taxon>
        <taxon>Pseudomonadati</taxon>
        <taxon>Pseudomonadota</taxon>
        <taxon>Alphaproteobacteria</taxon>
        <taxon>Hyphomicrobiales</taxon>
        <taxon>Stappiaceae</taxon>
        <taxon>Roseibium</taxon>
    </lineage>
</organism>
<evidence type="ECO:0000313" key="4">
    <source>
        <dbReference type="EMBL" id="CTQ41687.1"/>
    </source>
</evidence>
<gene>
    <name evidence="4" type="ORF">LAL4801_00106</name>
</gene>
<dbReference type="RefSeq" id="WP_055653537.1">
    <property type="nucleotide sequence ID" value="NZ_CXST01000001.1"/>
</dbReference>
<keyword evidence="5" id="KW-1185">Reference proteome</keyword>
<dbReference type="NCBIfam" id="TIGR00125">
    <property type="entry name" value="cyt_tran_rel"/>
    <property type="match status" value="1"/>
</dbReference>
<dbReference type="GO" id="GO:0016787">
    <property type="term" value="F:hydrolase activity"/>
    <property type="evidence" value="ECO:0007669"/>
    <property type="project" value="UniProtKB-KW"/>
</dbReference>
<dbReference type="OrthoDB" id="9761969at2"/>
<sequence>MSKFHYGVFVGRFQPLHAGHEAVIRSALEQVDTLIVLIGSSGQARTPRNPFTCAEREEMFAKVFKHELTTGRLILKPVSDHPYSDAAWCAEVQRAVNETVLADYNKGGVVLHGLQDIEIALAGYGKDRTSYYLKLFPEWGNVQLASQYGTFSSTDVRRQLFQRIPVISRSVLSAGVVEWLEAFVLTETFRALLEEAEYLDAYPGQWGRGPFVTVDAVVIQSGNILLVERGQAPGKGLLALPGGFLDPSESIKDAAIRELKEETAISDHKGEIPPAMLASFIDGTKTRVFDHPDRSLRGRIITHAFLFRLPERRELFSVTGGDDARSANWHRLGDLKSEQFFEDHWSIIQLMADL</sequence>
<dbReference type="PROSITE" id="PS51462">
    <property type="entry name" value="NUDIX"/>
    <property type="match status" value="1"/>
</dbReference>
<dbReference type="GO" id="GO:0016779">
    <property type="term" value="F:nucleotidyltransferase activity"/>
    <property type="evidence" value="ECO:0007669"/>
    <property type="project" value="UniProtKB-KW"/>
</dbReference>
<dbReference type="InterPro" id="IPR004821">
    <property type="entry name" value="Cyt_trans-like"/>
</dbReference>
<dbReference type="Pfam" id="PF00293">
    <property type="entry name" value="NUDIX"/>
    <property type="match status" value="1"/>
</dbReference>
<evidence type="ECO:0000256" key="1">
    <source>
        <dbReference type="ARBA" id="ARBA00022679"/>
    </source>
</evidence>
<keyword evidence="2 4" id="KW-0548">Nucleotidyltransferase</keyword>
<dbReference type="SUPFAM" id="SSF52374">
    <property type="entry name" value="Nucleotidylyl transferase"/>
    <property type="match status" value="1"/>
</dbReference>
<dbReference type="AlphaFoldDB" id="A0A0M6XW85"/>
<keyword evidence="1 4" id="KW-0808">Transferase</keyword>
<dbReference type="EMBL" id="CXST01000001">
    <property type="protein sequence ID" value="CTQ41687.1"/>
    <property type="molecule type" value="Genomic_DNA"/>
</dbReference>
<dbReference type="CDD" id="cd18873">
    <property type="entry name" value="NUDIX_NadM_like"/>
    <property type="match status" value="1"/>
</dbReference>
<dbReference type="SUPFAM" id="SSF55811">
    <property type="entry name" value="Nudix"/>
    <property type="match status" value="1"/>
</dbReference>
<feature type="domain" description="Nudix hydrolase" evidence="3">
    <location>
        <begin position="209"/>
        <end position="352"/>
    </location>
</feature>